<keyword evidence="1" id="KW-0175">Coiled coil</keyword>
<dbReference type="InterPro" id="IPR021145">
    <property type="entry name" value="Portal_protein_SPP1_Gp6-like"/>
</dbReference>
<proteinExistence type="predicted"/>
<evidence type="ECO:0000256" key="1">
    <source>
        <dbReference type="SAM" id="Coils"/>
    </source>
</evidence>
<name>A0A7M2RI53_9FIRM</name>
<dbReference type="RefSeq" id="WP_193735401.1">
    <property type="nucleotide sequence ID" value="NZ_CP063304.1"/>
</dbReference>
<feature type="coiled-coil region" evidence="1">
    <location>
        <begin position="398"/>
        <end position="432"/>
    </location>
</feature>
<dbReference type="NCBIfam" id="TIGR01538">
    <property type="entry name" value="portal_SPP1"/>
    <property type="match status" value="1"/>
</dbReference>
<reference evidence="2 3" key="1">
    <citation type="submission" date="2020-10" db="EMBL/GenBank/DDBJ databases">
        <title>Blautia liquoris sp.nov., isolated from the mud in a fermentation cellar used for the production of Chinese strong-flavoured liquor.</title>
        <authorList>
            <person name="Lu L."/>
        </authorList>
    </citation>
    <scope>NUCLEOTIDE SEQUENCE [LARGE SCALE GENOMIC DNA]</scope>
    <source>
        <strain evidence="2 3">LZLJ-3</strain>
    </source>
</reference>
<gene>
    <name evidence="2" type="ORF">INP51_13940</name>
</gene>
<dbReference type="InterPro" id="IPR006428">
    <property type="entry name" value="Portal_SPP1-type"/>
</dbReference>
<dbReference type="KEGG" id="bliq:INP51_13940"/>
<dbReference type="EMBL" id="CP063304">
    <property type="protein sequence ID" value="QOV19042.1"/>
    <property type="molecule type" value="Genomic_DNA"/>
</dbReference>
<dbReference type="AlphaFoldDB" id="A0A7M2RI53"/>
<evidence type="ECO:0000313" key="2">
    <source>
        <dbReference type="EMBL" id="QOV19042.1"/>
    </source>
</evidence>
<organism evidence="2 3">
    <name type="scientific">Blautia liquoris</name>
    <dbReference type="NCBI Taxonomy" id="2779518"/>
    <lineage>
        <taxon>Bacteria</taxon>
        <taxon>Bacillati</taxon>
        <taxon>Bacillota</taxon>
        <taxon>Clostridia</taxon>
        <taxon>Lachnospirales</taxon>
        <taxon>Lachnospiraceae</taxon>
        <taxon>Blautia</taxon>
    </lineage>
</organism>
<accession>A0A7M2RI53</accession>
<protein>
    <submittedName>
        <fullName evidence="2">Phage portal protein</fullName>
    </submittedName>
</protein>
<dbReference type="Pfam" id="PF05133">
    <property type="entry name" value="SPP1_portal"/>
    <property type="match status" value="1"/>
</dbReference>
<dbReference type="Proteomes" id="UP000593601">
    <property type="component" value="Chromosome"/>
</dbReference>
<evidence type="ECO:0000313" key="3">
    <source>
        <dbReference type="Proteomes" id="UP000593601"/>
    </source>
</evidence>
<sequence length="448" mass="51824">MFRLAADEELTDEKLGEFLRQHAYESTFRYQQLKNAYETDYPIFYQEKKPEWKPDNRIAVNFAKYIVDTMNGFFMGHPIKIAADEDSIGKFVEFLDQYNDQDDNNAELSKICSIYGKGYEMYYVDDAANIGITYLTPMDAFMIYDDSVLCRPRNFVRLYLDADNVLHGSVSDESKVRYFTQKGRLVWEEEEKIHGFDGVPATEYVENEEQLGIFEPVLTMINAYNKAISEKANDVDYFADAYMKVLGAYVDDGSVKKIRDNRIVNFTQGMRDILPEVEFMSKPDGDATQEHLIDRLERLIFQISMVANISDENFGTSSGIALKYKLQAMSDLEKTKERKFTSGMNRRYKLIFSNPVSRMKKDDWVKLHYRFTPNFPANVLEETQIAQNLDGIVSQETLLSVLSVVDNAQTEIQKIEQEKERAQETAAEDRLLERLRDEQQNVLESAGS</sequence>
<keyword evidence="3" id="KW-1185">Reference proteome</keyword>